<dbReference type="Pfam" id="PF05488">
    <property type="entry name" value="PAAR_motif"/>
    <property type="match status" value="1"/>
</dbReference>
<reference evidence="2" key="1">
    <citation type="submission" date="2023-02" db="EMBL/GenBank/DDBJ databases">
        <title>Description of Roseinatronobacter alkalisoli sp. nov., an alkaliphilic bacerium isolated from soda soil.</title>
        <authorList>
            <person name="Wei W."/>
        </authorList>
    </citation>
    <scope>NUCLEOTIDE SEQUENCE</scope>
    <source>
        <strain evidence="2">HJB301</strain>
    </source>
</reference>
<keyword evidence="3" id="KW-1185">Reference proteome</keyword>
<gene>
    <name evidence="2" type="ORF">PUT78_09795</name>
</gene>
<name>A0ABT5T8E2_9RHOB</name>
<sequence length="100" mass="9767">MPGISRTGDIASGHGCFPPSPAITGSPDVNLNGIPALRQGDAVAPHGCSKCPPHPRSVSGGSGSVFVNGRPVARLGDSVDCGGAMDAASGDVFADEGALL</sequence>
<evidence type="ECO:0000313" key="3">
    <source>
        <dbReference type="Proteomes" id="UP001431784"/>
    </source>
</evidence>
<dbReference type="InterPro" id="IPR008727">
    <property type="entry name" value="PAAR_motif"/>
</dbReference>
<organism evidence="2 3">
    <name type="scientific">Roseinatronobacter alkalisoli</name>
    <dbReference type="NCBI Taxonomy" id="3028235"/>
    <lineage>
        <taxon>Bacteria</taxon>
        <taxon>Pseudomonadati</taxon>
        <taxon>Pseudomonadota</taxon>
        <taxon>Alphaproteobacteria</taxon>
        <taxon>Rhodobacterales</taxon>
        <taxon>Paracoccaceae</taxon>
        <taxon>Roseinatronobacter</taxon>
    </lineage>
</organism>
<feature type="region of interest" description="Disordered" evidence="1">
    <location>
        <begin position="1"/>
        <end position="31"/>
    </location>
</feature>
<protein>
    <submittedName>
        <fullName evidence="2">PAAR domain-containing protein</fullName>
    </submittedName>
</protein>
<evidence type="ECO:0000313" key="2">
    <source>
        <dbReference type="EMBL" id="MDD7971397.1"/>
    </source>
</evidence>
<dbReference type="Proteomes" id="UP001431784">
    <property type="component" value="Unassembled WGS sequence"/>
</dbReference>
<dbReference type="RefSeq" id="WP_274352081.1">
    <property type="nucleotide sequence ID" value="NZ_JAQZSM010000007.1"/>
</dbReference>
<dbReference type="EMBL" id="JAQZSM010000007">
    <property type="protein sequence ID" value="MDD7971397.1"/>
    <property type="molecule type" value="Genomic_DNA"/>
</dbReference>
<evidence type="ECO:0000256" key="1">
    <source>
        <dbReference type="SAM" id="MobiDB-lite"/>
    </source>
</evidence>
<accession>A0ABT5T8E2</accession>
<proteinExistence type="predicted"/>
<dbReference type="Gene3D" id="2.60.200.60">
    <property type="match status" value="1"/>
</dbReference>
<dbReference type="CDD" id="cd14737">
    <property type="entry name" value="PAAR_1"/>
    <property type="match status" value="1"/>
</dbReference>
<comment type="caution">
    <text evidence="2">The sequence shown here is derived from an EMBL/GenBank/DDBJ whole genome shotgun (WGS) entry which is preliminary data.</text>
</comment>